<proteinExistence type="predicted"/>
<evidence type="ECO:0000313" key="1">
    <source>
        <dbReference type="EMBL" id="PSB21233.1"/>
    </source>
</evidence>
<comment type="caution">
    <text evidence="1">The sequence shown here is derived from an EMBL/GenBank/DDBJ whole genome shotgun (WGS) entry which is preliminary data.</text>
</comment>
<accession>A0A2T1DL79</accession>
<dbReference type="RefSeq" id="WP_073069885.1">
    <property type="nucleotide sequence ID" value="NZ_MPPI01000004.1"/>
</dbReference>
<dbReference type="Proteomes" id="UP000238634">
    <property type="component" value="Unassembled WGS sequence"/>
</dbReference>
<evidence type="ECO:0000313" key="2">
    <source>
        <dbReference type="Proteomes" id="UP000238634"/>
    </source>
</evidence>
<gene>
    <name evidence="1" type="ORF">C7B65_04705</name>
</gene>
<name>A0A2T1DL79_9CYAN</name>
<organism evidence="1 2">
    <name type="scientific">Phormidesmis priestleyi ULC007</name>
    <dbReference type="NCBI Taxonomy" id="1920490"/>
    <lineage>
        <taxon>Bacteria</taxon>
        <taxon>Bacillati</taxon>
        <taxon>Cyanobacteriota</taxon>
        <taxon>Cyanophyceae</taxon>
        <taxon>Leptolyngbyales</taxon>
        <taxon>Leptolyngbyaceae</taxon>
        <taxon>Phormidesmis</taxon>
    </lineage>
</organism>
<reference evidence="1 2" key="1">
    <citation type="submission" date="2018-02" db="EMBL/GenBank/DDBJ databases">
        <authorList>
            <person name="Cohen D.B."/>
            <person name="Kent A.D."/>
        </authorList>
    </citation>
    <scope>NUCLEOTIDE SEQUENCE [LARGE SCALE GENOMIC DNA]</scope>
    <source>
        <strain evidence="1 2">ULC007</strain>
    </source>
</reference>
<dbReference type="OrthoDB" id="571748at2"/>
<dbReference type="AlphaFoldDB" id="A0A2T1DL79"/>
<protein>
    <submittedName>
        <fullName evidence="1">Uncharacterized protein</fullName>
    </submittedName>
</protein>
<keyword evidence="2" id="KW-1185">Reference proteome</keyword>
<sequence>MNFDQNKRLGMVGAIAISTLTALYANQSPVSFAFQPEITQQVSTPKNLKEKSEPLKVGSLKELKEDRTCRGTGGIMTYAETKSFLVYICSDPNHHTQPRYYRSRDRHHHNRVLNLEATNYNPRQMRYFEFKNKGYTYVLQMPMSQIPNPVLGIEFPNGKRVEERVLRYLAKS</sequence>
<dbReference type="EMBL" id="PVWG01000003">
    <property type="protein sequence ID" value="PSB21233.1"/>
    <property type="molecule type" value="Genomic_DNA"/>
</dbReference>
<reference evidence="1 2" key="2">
    <citation type="submission" date="2018-03" db="EMBL/GenBank/DDBJ databases">
        <title>The ancient ancestry and fast evolution of plastids.</title>
        <authorList>
            <person name="Moore K.R."/>
            <person name="Magnabosco C."/>
            <person name="Momper L."/>
            <person name="Gold D.A."/>
            <person name="Bosak T."/>
            <person name="Fournier G.P."/>
        </authorList>
    </citation>
    <scope>NUCLEOTIDE SEQUENCE [LARGE SCALE GENOMIC DNA]</scope>
    <source>
        <strain evidence="1 2">ULC007</strain>
    </source>
</reference>